<keyword evidence="1" id="KW-0234">DNA repair</keyword>
<dbReference type="OrthoDB" id="1423214at2759"/>
<dbReference type="PANTHER" id="PTHR10492">
    <property type="match status" value="1"/>
</dbReference>
<comment type="catalytic activity">
    <reaction evidence="1">
        <text>ATP + H2O = ADP + phosphate + H(+)</text>
        <dbReference type="Rhea" id="RHEA:13065"/>
        <dbReference type="ChEBI" id="CHEBI:15377"/>
        <dbReference type="ChEBI" id="CHEBI:15378"/>
        <dbReference type="ChEBI" id="CHEBI:30616"/>
        <dbReference type="ChEBI" id="CHEBI:43474"/>
        <dbReference type="ChEBI" id="CHEBI:456216"/>
        <dbReference type="EC" id="5.6.2.3"/>
    </reaction>
</comment>
<dbReference type="Proteomes" id="UP000087171">
    <property type="component" value="Chromosome Ca7"/>
</dbReference>
<feature type="domain" description="DNA helicase Pif1-like 2B" evidence="3">
    <location>
        <begin position="1048"/>
        <end position="1094"/>
    </location>
</feature>
<comment type="cofactor">
    <cofactor evidence="1">
        <name>Mg(2+)</name>
        <dbReference type="ChEBI" id="CHEBI:18420"/>
    </cofactor>
</comment>
<comment type="similarity">
    <text evidence="1">Belongs to the helicase family.</text>
</comment>
<evidence type="ECO:0000313" key="4">
    <source>
        <dbReference type="Proteomes" id="UP000087171"/>
    </source>
</evidence>
<organism evidence="4 5">
    <name type="scientific">Cicer arietinum</name>
    <name type="common">Chickpea</name>
    <name type="synonym">Garbanzo</name>
    <dbReference type="NCBI Taxonomy" id="3827"/>
    <lineage>
        <taxon>Eukaryota</taxon>
        <taxon>Viridiplantae</taxon>
        <taxon>Streptophyta</taxon>
        <taxon>Embryophyta</taxon>
        <taxon>Tracheophyta</taxon>
        <taxon>Spermatophyta</taxon>
        <taxon>Magnoliopsida</taxon>
        <taxon>eudicotyledons</taxon>
        <taxon>Gunneridae</taxon>
        <taxon>Pentapetalae</taxon>
        <taxon>rosids</taxon>
        <taxon>fabids</taxon>
        <taxon>Fabales</taxon>
        <taxon>Fabaceae</taxon>
        <taxon>Papilionoideae</taxon>
        <taxon>50 kb inversion clade</taxon>
        <taxon>NPAAA clade</taxon>
        <taxon>Hologalegina</taxon>
        <taxon>IRL clade</taxon>
        <taxon>Cicereae</taxon>
        <taxon>Cicer</taxon>
    </lineage>
</organism>
<proteinExistence type="inferred from homology"/>
<protein>
    <recommendedName>
        <fullName evidence="1">ATP-dependent DNA helicase</fullName>
        <ecNumber evidence="1">5.6.2.3</ecNumber>
    </recommendedName>
</protein>
<reference evidence="4" key="1">
    <citation type="journal article" date="2013" name="Nat. Biotechnol.">
        <title>Draft genome sequence of chickpea (Cicer arietinum) provides a resource for trait improvement.</title>
        <authorList>
            <person name="Varshney R.K."/>
            <person name="Song C."/>
            <person name="Saxena R.K."/>
            <person name="Azam S."/>
            <person name="Yu S."/>
            <person name="Sharpe A.G."/>
            <person name="Cannon S."/>
            <person name="Baek J."/>
            <person name="Rosen B.D."/>
            <person name="Tar'an B."/>
            <person name="Millan T."/>
            <person name="Zhang X."/>
            <person name="Ramsay L.D."/>
            <person name="Iwata A."/>
            <person name="Wang Y."/>
            <person name="Nelson W."/>
            <person name="Farmer A.D."/>
            <person name="Gaur P.M."/>
            <person name="Soderlund C."/>
            <person name="Penmetsa R.V."/>
            <person name="Xu C."/>
            <person name="Bharti A.K."/>
            <person name="He W."/>
            <person name="Winter P."/>
            <person name="Zhao S."/>
            <person name="Hane J.K."/>
            <person name="Carrasquilla-Garcia N."/>
            <person name="Condie J.A."/>
            <person name="Upadhyaya H.D."/>
            <person name="Luo M.C."/>
            <person name="Thudi M."/>
            <person name="Gowda C.L."/>
            <person name="Singh N.P."/>
            <person name="Lichtenzveig J."/>
            <person name="Gali K.K."/>
            <person name="Rubio J."/>
            <person name="Nadarajan N."/>
            <person name="Dolezel J."/>
            <person name="Bansal K.C."/>
            <person name="Xu X."/>
            <person name="Edwards D."/>
            <person name="Zhang G."/>
            <person name="Kahl G."/>
            <person name="Gil J."/>
            <person name="Singh K.B."/>
            <person name="Datta S.K."/>
            <person name="Jackson S.A."/>
            <person name="Wang J."/>
            <person name="Cook D.R."/>
        </authorList>
    </citation>
    <scope>NUCLEOTIDE SEQUENCE [LARGE SCALE GENOMIC DNA]</scope>
    <source>
        <strain evidence="4">cv. CDC Frontier</strain>
    </source>
</reference>
<dbReference type="GO" id="GO:0006281">
    <property type="term" value="P:DNA repair"/>
    <property type="evidence" value="ECO:0007669"/>
    <property type="project" value="UniProtKB-KW"/>
</dbReference>
<evidence type="ECO:0000313" key="5">
    <source>
        <dbReference type="RefSeq" id="XP_027192680.1"/>
    </source>
</evidence>
<accession>A0A3Q7YGR1</accession>
<reference evidence="5" key="2">
    <citation type="submission" date="2025-08" db="UniProtKB">
        <authorList>
            <consortium name="RefSeq"/>
        </authorList>
    </citation>
    <scope>IDENTIFICATION</scope>
    <source>
        <tissue evidence="5">Etiolated seedlings</tissue>
    </source>
</reference>
<dbReference type="GO" id="GO:0043139">
    <property type="term" value="F:5'-3' DNA helicase activity"/>
    <property type="evidence" value="ECO:0007669"/>
    <property type="project" value="UniProtKB-EC"/>
</dbReference>
<dbReference type="FunFam" id="3.40.50.300:FF:002884">
    <property type="entry name" value="ATP-dependent DNA helicase"/>
    <property type="match status" value="1"/>
</dbReference>
<keyword evidence="1" id="KW-0547">Nucleotide-binding</keyword>
<dbReference type="InterPro" id="IPR049163">
    <property type="entry name" value="Pif1-like_2B_dom"/>
</dbReference>
<dbReference type="AlphaFoldDB" id="A0A3Q7YGR1"/>
<dbReference type="GO" id="GO:0000723">
    <property type="term" value="P:telomere maintenance"/>
    <property type="evidence" value="ECO:0007669"/>
    <property type="project" value="InterPro"/>
</dbReference>
<dbReference type="PaxDb" id="3827-XP_004510124.1"/>
<dbReference type="GO" id="GO:0005524">
    <property type="term" value="F:ATP binding"/>
    <property type="evidence" value="ECO:0007669"/>
    <property type="project" value="UniProtKB-KW"/>
</dbReference>
<gene>
    <name evidence="5" type="primary">LOC101506803</name>
</gene>
<evidence type="ECO:0000256" key="1">
    <source>
        <dbReference type="RuleBase" id="RU363044"/>
    </source>
</evidence>
<sequence>MDANNAASRRLRRKILMRAKSSKQNINILDENGTPHIHTSRRGVSTTGQNFVARTPLSELTIATNGTTHINSIATTSIDIQSATLNNNKRKNPTYFTATSCDHTVDAASTSTSTSTSGQMTTFHCEMFALAETQEIVDFGDPSYTCSECGAQMWYEERAEKSVNSNLPKFSLCCMKGLVQIPYLKRPPELLMSLIHGQDPRSKHFKENIRAYNSMFCFTSIGGKIQSNSSRGGGPPQFILSGQNFHRIGSLIPEEEATPKFAQLYIYDTVNEISNRFNHFRYKSYLDIDKFISAELPDCNLYPKLANVVSSFMLHGPCGSSNPKSPCMKDGKCSKYFPKDYQSSTIVDDEGYPKYKRRDTGLSVLKKGISLDNRFVVPYNPHLLMKYQAHVNVEYCNKGNSIKYLFKYVNKGPDRATIEISNRTENGQVLDEIKQYYECRYLAPCEAVWRTFEYDIHQRWPPVIRLSFHLENEQSVMYSENYSIQSVVARNEELDTMFLAWFEANKKYPEGRELTYAEFPTRFVYIKNSKTWQPRKQGNSIGRLTYIPPGGGDVYFLRLLLTIQKGCTSYNDIKRVDGTTHKTFKEACFALGLLQDDNEFVYAITEASQLASGHQLRRLFVILLFMNSMTNPFVVWEATWKLLCDGILYEKRKMLNNPGLQISDDELKNICLVELDKLLFMSGKSLKSFKTMPCPTHSNMNQFENRFLADELNYDKDELAATHISLLSSLTAEQRSVYDQIIASVMTNSGGFYFLYGYGGTGKTFIWRTLSAALRSQGSIVLNIASSGIAALLLPGGKTAHSALKIPLVTTETSTCDIKQRTDRANLIIHSKLIIWDEAPMLNKLCAEAVDRTFRDIMRTVDEANLHKPFGGKVVVFGGDFRQILPVVRKGCRHDIVAASINSSELWKYCKVLTLSRNMRLTSAEPNAYTNDIKDFADWMLDIGNGKHDSNELGESIINIPEDLLVTNSQNPLLSLFELTYPLLLQNINNLKYYEERAILAPTHDTVDIVNDYILSLIPEEEKEYISSDSTVLSDENCAVQGDWFTPEFLNDMKCSGIPNHRLRLKIGVPVMLLRNIDQANGLCNGTRLLINELCTNIIGATVITGKNIGDKIYIPRMNLVPSDPAFPFKFQRRQFPLSLCFAMTINKSQGQSLSQVGLYLKRPEFTHGQFYVAISRVKSREGLKIVILDEEGKLCTDTKNVVYKEIFNNL</sequence>
<feature type="domain" description="DNA helicase Pif1-like DEAD-box helicase" evidence="2">
    <location>
        <begin position="730"/>
        <end position="951"/>
    </location>
</feature>
<dbReference type="STRING" id="3827.A0A3Q7YGR1"/>
<keyword evidence="1" id="KW-0378">Hydrolase</keyword>
<dbReference type="GO" id="GO:0016887">
    <property type="term" value="F:ATP hydrolysis activity"/>
    <property type="evidence" value="ECO:0007669"/>
    <property type="project" value="RHEA"/>
</dbReference>
<name>A0A3Q7YGR1_CICAR</name>
<keyword evidence="1" id="KW-0067">ATP-binding</keyword>
<dbReference type="SUPFAM" id="SSF52540">
    <property type="entry name" value="P-loop containing nucleoside triphosphate hydrolases"/>
    <property type="match status" value="2"/>
</dbReference>
<dbReference type="PANTHER" id="PTHR10492:SF74">
    <property type="entry name" value="ATP-DEPENDENT DNA HELICASE"/>
    <property type="match status" value="1"/>
</dbReference>
<dbReference type="Pfam" id="PF21530">
    <property type="entry name" value="Pif1_2B_dom"/>
    <property type="match status" value="1"/>
</dbReference>
<dbReference type="Gene3D" id="3.40.50.300">
    <property type="entry name" value="P-loop containing nucleotide triphosphate hydrolases"/>
    <property type="match status" value="1"/>
</dbReference>
<dbReference type="GO" id="GO:0006310">
    <property type="term" value="P:DNA recombination"/>
    <property type="evidence" value="ECO:0007669"/>
    <property type="project" value="UniProtKB-KW"/>
</dbReference>
<evidence type="ECO:0000259" key="3">
    <source>
        <dbReference type="Pfam" id="PF21530"/>
    </source>
</evidence>
<dbReference type="InterPro" id="IPR027417">
    <property type="entry name" value="P-loop_NTPase"/>
</dbReference>
<dbReference type="EC" id="5.6.2.3" evidence="1"/>
<dbReference type="RefSeq" id="XP_027192680.1">
    <property type="nucleotide sequence ID" value="XM_027336879.1"/>
</dbReference>
<dbReference type="Pfam" id="PF05970">
    <property type="entry name" value="PIF1"/>
    <property type="match status" value="1"/>
</dbReference>
<evidence type="ECO:0000259" key="2">
    <source>
        <dbReference type="Pfam" id="PF05970"/>
    </source>
</evidence>
<keyword evidence="1" id="KW-0347">Helicase</keyword>
<dbReference type="InterPro" id="IPR010285">
    <property type="entry name" value="DNA_helicase_pif1-like_DEAD"/>
</dbReference>
<keyword evidence="1" id="KW-0227">DNA damage</keyword>
<dbReference type="CDD" id="cd18809">
    <property type="entry name" value="SF1_C_RecD"/>
    <property type="match status" value="1"/>
</dbReference>
<keyword evidence="4" id="KW-1185">Reference proteome</keyword>
<keyword evidence="1" id="KW-0233">DNA recombination</keyword>